<reference evidence="2" key="1">
    <citation type="journal article" date="2023" name="Nat. Commun.">
        <title>Diploid and tetraploid genomes of Acorus and the evolution of monocots.</title>
        <authorList>
            <person name="Ma L."/>
            <person name="Liu K.W."/>
            <person name="Li Z."/>
            <person name="Hsiao Y.Y."/>
            <person name="Qi Y."/>
            <person name="Fu T."/>
            <person name="Tang G.D."/>
            <person name="Zhang D."/>
            <person name="Sun W.H."/>
            <person name="Liu D.K."/>
            <person name="Li Y."/>
            <person name="Chen G.Z."/>
            <person name="Liu X.D."/>
            <person name="Liao X.Y."/>
            <person name="Jiang Y.T."/>
            <person name="Yu X."/>
            <person name="Hao Y."/>
            <person name="Huang J."/>
            <person name="Zhao X.W."/>
            <person name="Ke S."/>
            <person name="Chen Y.Y."/>
            <person name="Wu W.L."/>
            <person name="Hsu J.L."/>
            <person name="Lin Y.F."/>
            <person name="Huang M.D."/>
            <person name="Li C.Y."/>
            <person name="Huang L."/>
            <person name="Wang Z.W."/>
            <person name="Zhao X."/>
            <person name="Zhong W.Y."/>
            <person name="Peng D.H."/>
            <person name="Ahmad S."/>
            <person name="Lan S."/>
            <person name="Zhang J.S."/>
            <person name="Tsai W.C."/>
            <person name="Van de Peer Y."/>
            <person name="Liu Z.J."/>
        </authorList>
    </citation>
    <scope>NUCLEOTIDE SEQUENCE</scope>
    <source>
        <strain evidence="2">CP</strain>
    </source>
</reference>
<protein>
    <submittedName>
        <fullName evidence="2">Uncharacterized protein</fullName>
    </submittedName>
</protein>
<feature type="compositionally biased region" description="Polar residues" evidence="1">
    <location>
        <begin position="1"/>
        <end position="10"/>
    </location>
</feature>
<feature type="region of interest" description="Disordered" evidence="1">
    <location>
        <begin position="76"/>
        <end position="95"/>
    </location>
</feature>
<dbReference type="AlphaFoldDB" id="A0AAV9DGS6"/>
<sequence length="95" mass="10532">MATNKANSGGTFDGLSDIIDLPELRDDDEPIRYFDLESEKMKKSSGKPPPPPPQPLPLPPLLALPVARAPLIRRQRGRPRKIEGGDRVVRRGQIN</sequence>
<feature type="region of interest" description="Disordered" evidence="1">
    <location>
        <begin position="1"/>
        <end position="23"/>
    </location>
</feature>
<proteinExistence type="predicted"/>
<organism evidence="2 3">
    <name type="scientific">Acorus calamus</name>
    <name type="common">Sweet flag</name>
    <dbReference type="NCBI Taxonomy" id="4465"/>
    <lineage>
        <taxon>Eukaryota</taxon>
        <taxon>Viridiplantae</taxon>
        <taxon>Streptophyta</taxon>
        <taxon>Embryophyta</taxon>
        <taxon>Tracheophyta</taxon>
        <taxon>Spermatophyta</taxon>
        <taxon>Magnoliopsida</taxon>
        <taxon>Liliopsida</taxon>
        <taxon>Acoraceae</taxon>
        <taxon>Acorus</taxon>
    </lineage>
</organism>
<feature type="region of interest" description="Disordered" evidence="1">
    <location>
        <begin position="36"/>
        <end position="59"/>
    </location>
</feature>
<comment type="caution">
    <text evidence="2">The sequence shown here is derived from an EMBL/GenBank/DDBJ whole genome shotgun (WGS) entry which is preliminary data.</text>
</comment>
<gene>
    <name evidence="2" type="ORF">QJS10_CPB13g00063</name>
</gene>
<feature type="compositionally biased region" description="Basic and acidic residues" evidence="1">
    <location>
        <begin position="80"/>
        <end position="89"/>
    </location>
</feature>
<evidence type="ECO:0000256" key="1">
    <source>
        <dbReference type="SAM" id="MobiDB-lite"/>
    </source>
</evidence>
<dbReference type="Proteomes" id="UP001180020">
    <property type="component" value="Unassembled WGS sequence"/>
</dbReference>
<evidence type="ECO:0000313" key="3">
    <source>
        <dbReference type="Proteomes" id="UP001180020"/>
    </source>
</evidence>
<dbReference type="EMBL" id="JAUJYO010000013">
    <property type="protein sequence ID" value="KAK1299658.1"/>
    <property type="molecule type" value="Genomic_DNA"/>
</dbReference>
<feature type="compositionally biased region" description="Pro residues" evidence="1">
    <location>
        <begin position="47"/>
        <end position="59"/>
    </location>
</feature>
<name>A0AAV9DGS6_ACOCL</name>
<reference evidence="2" key="2">
    <citation type="submission" date="2023-06" db="EMBL/GenBank/DDBJ databases">
        <authorList>
            <person name="Ma L."/>
            <person name="Liu K.-W."/>
            <person name="Li Z."/>
            <person name="Hsiao Y.-Y."/>
            <person name="Qi Y."/>
            <person name="Fu T."/>
            <person name="Tang G."/>
            <person name="Zhang D."/>
            <person name="Sun W.-H."/>
            <person name="Liu D.-K."/>
            <person name="Li Y."/>
            <person name="Chen G.-Z."/>
            <person name="Liu X.-D."/>
            <person name="Liao X.-Y."/>
            <person name="Jiang Y.-T."/>
            <person name="Yu X."/>
            <person name="Hao Y."/>
            <person name="Huang J."/>
            <person name="Zhao X.-W."/>
            <person name="Ke S."/>
            <person name="Chen Y.-Y."/>
            <person name="Wu W.-L."/>
            <person name="Hsu J.-L."/>
            <person name="Lin Y.-F."/>
            <person name="Huang M.-D."/>
            <person name="Li C.-Y."/>
            <person name="Huang L."/>
            <person name="Wang Z.-W."/>
            <person name="Zhao X."/>
            <person name="Zhong W.-Y."/>
            <person name="Peng D.-H."/>
            <person name="Ahmad S."/>
            <person name="Lan S."/>
            <person name="Zhang J.-S."/>
            <person name="Tsai W.-C."/>
            <person name="Van De Peer Y."/>
            <person name="Liu Z.-J."/>
        </authorList>
    </citation>
    <scope>NUCLEOTIDE SEQUENCE</scope>
    <source>
        <strain evidence="2">CP</strain>
        <tissue evidence="2">Leaves</tissue>
    </source>
</reference>
<keyword evidence="3" id="KW-1185">Reference proteome</keyword>
<evidence type="ECO:0000313" key="2">
    <source>
        <dbReference type="EMBL" id="KAK1299658.1"/>
    </source>
</evidence>
<accession>A0AAV9DGS6</accession>